<comment type="subcellular location">
    <subcellularLocation>
        <location evidence="8">Nucleus</location>
    </subcellularLocation>
</comment>
<dbReference type="Pfam" id="PF21315">
    <property type="entry name" value="FAN1_HTH"/>
    <property type="match status" value="1"/>
</dbReference>
<dbReference type="InterPro" id="IPR049126">
    <property type="entry name" value="FAN1-like_TPR"/>
</dbReference>
<accession>A0ABP2EUH0</accession>
<feature type="domain" description="VRR-NUC" evidence="10">
    <location>
        <begin position="709"/>
        <end position="824"/>
    </location>
</feature>
<organism evidence="11 12">
    <name type="scientific">Ajellomyces dermatitidis (strain ER-3 / ATCC MYA-2586)</name>
    <name type="common">Blastomyces dermatitidis</name>
    <dbReference type="NCBI Taxonomy" id="559297"/>
    <lineage>
        <taxon>Eukaryota</taxon>
        <taxon>Fungi</taxon>
        <taxon>Dikarya</taxon>
        <taxon>Ascomycota</taxon>
        <taxon>Pezizomycotina</taxon>
        <taxon>Eurotiomycetes</taxon>
        <taxon>Eurotiomycetidae</taxon>
        <taxon>Onygenales</taxon>
        <taxon>Ajellomycetaceae</taxon>
        <taxon>Blastomyces</taxon>
    </lineage>
</organism>
<dbReference type="InterPro" id="IPR014883">
    <property type="entry name" value="VRR_NUC"/>
</dbReference>
<reference evidence="12" key="1">
    <citation type="journal article" date="2015" name="PLoS Genet.">
        <title>The dynamic genome and transcriptome of the human fungal pathogen Blastomyces and close relative Emmonsia.</title>
        <authorList>
            <person name="Munoz J.F."/>
            <person name="Gauthier G.M."/>
            <person name="Desjardins C.A."/>
            <person name="Gallo J.E."/>
            <person name="Holder J."/>
            <person name="Sullivan T.D."/>
            <person name="Marty A.J."/>
            <person name="Carmen J.C."/>
            <person name="Chen Z."/>
            <person name="Ding L."/>
            <person name="Gujja S."/>
            <person name="Magrini V."/>
            <person name="Misas E."/>
            <person name="Mitreva M."/>
            <person name="Priest M."/>
            <person name="Saif S."/>
            <person name="Whiston E.A."/>
            <person name="Young S."/>
            <person name="Zeng Q."/>
            <person name="Goldman W.E."/>
            <person name="Mardis E.R."/>
            <person name="Taylor J.W."/>
            <person name="McEwen J.G."/>
            <person name="Clay O.K."/>
            <person name="Klein B.S."/>
            <person name="Cuomo C.A."/>
        </authorList>
    </citation>
    <scope>NUCLEOTIDE SEQUENCE [LARGE SCALE GENOMIC DNA]</scope>
    <source>
        <strain evidence="12">ER-3 / ATCC MYA-2586</strain>
    </source>
</reference>
<dbReference type="PANTHER" id="PTHR15749:SF4">
    <property type="entry name" value="FANCONI-ASSOCIATED NUCLEASE 1"/>
    <property type="match status" value="1"/>
</dbReference>
<evidence type="ECO:0000256" key="3">
    <source>
        <dbReference type="ARBA" id="ARBA00022722"/>
    </source>
</evidence>
<dbReference type="CDD" id="cd22326">
    <property type="entry name" value="FAN1-like"/>
    <property type="match status" value="1"/>
</dbReference>
<keyword evidence="8" id="KW-0234">DNA repair</keyword>
<evidence type="ECO:0000256" key="6">
    <source>
        <dbReference type="ARBA" id="ARBA00022842"/>
    </source>
</evidence>
<keyword evidence="7 8" id="KW-0464">Manganese</keyword>
<evidence type="ECO:0000256" key="7">
    <source>
        <dbReference type="ARBA" id="ARBA00023211"/>
    </source>
</evidence>
<dbReference type="EC" id="3.1.4.1" evidence="8"/>
<evidence type="ECO:0000256" key="1">
    <source>
        <dbReference type="ARBA" id="ARBA00000983"/>
    </source>
</evidence>
<dbReference type="RefSeq" id="XP_045274041.1">
    <property type="nucleotide sequence ID" value="XM_045417143.1"/>
</dbReference>
<feature type="region of interest" description="Disordered" evidence="9">
    <location>
        <begin position="1"/>
        <end position="50"/>
    </location>
</feature>
<evidence type="ECO:0000313" key="12">
    <source>
        <dbReference type="Proteomes" id="UP000002039"/>
    </source>
</evidence>
<evidence type="ECO:0000256" key="8">
    <source>
        <dbReference type="RuleBase" id="RU365033"/>
    </source>
</evidence>
<evidence type="ECO:0000256" key="2">
    <source>
        <dbReference type="ARBA" id="ARBA00005533"/>
    </source>
</evidence>
<keyword evidence="8" id="KW-0539">Nucleus</keyword>
<dbReference type="InterPro" id="IPR049125">
    <property type="entry name" value="FAN1-like_WH"/>
</dbReference>
<protein>
    <recommendedName>
        <fullName evidence="8">Fanconi-associated nuclease</fullName>
        <ecNumber evidence="8">3.1.4.1</ecNumber>
    </recommendedName>
</protein>
<proteinExistence type="inferred from homology"/>
<comment type="similarity">
    <text evidence="2 8">Belongs to the FAN1 family.</text>
</comment>
<keyword evidence="6 8" id="KW-0460">Magnesium</keyword>
<comment type="catalytic activity">
    <reaction evidence="1 8">
        <text>Hydrolytically removes 5'-nucleotides successively from the 3'-hydroxy termini of 3'-hydroxy-terminated oligonucleotides.</text>
        <dbReference type="EC" id="3.1.4.1"/>
    </reaction>
</comment>
<dbReference type="SMART" id="SM00990">
    <property type="entry name" value="VRR_NUC"/>
    <property type="match status" value="1"/>
</dbReference>
<dbReference type="InterPro" id="IPR049132">
    <property type="entry name" value="FAN1-like_euk"/>
</dbReference>
<dbReference type="PANTHER" id="PTHR15749">
    <property type="entry name" value="FANCONI-ASSOCIATED NUCLEASE 1"/>
    <property type="match status" value="1"/>
</dbReference>
<sequence>MLEDINPPSKRLKRTGSPGSSSSNTESGSDALPLEIRIPPSETEVGYNDDYGIDNNSSAEDYLPSTQTDLETALLPIKTDNEAIANYEISKAQEIKIEKGATSLQRYEERHWVKGKSSIYVDAFNLALENVLEDEAHLFDETEMAVFNHWRGLPYESQYLYVRLFLRKTSAWHRVNRLGYYQDIADMPATVEDLRQSRKLPISFPPPQSSILTALKSPDEVVLGEMFQFAEGLEQINTLEEASSLLLLDELKSLSKEAKVQGKNKKELLKGLRESSTTQSGLGWPLRYKPDDGASSDIDPNQISNLLSRGNTRDLYFTKKILDHTGDCIRLSSAPLRLFERVHLLFYRSTEWTEKSLTTIILAKISRRNYPNYIVSRSNSIFPSRFALLEFEAALRVQFDIDSTLESPNMPIMEKLALIKSSAESVYERWKALVAEEQRKEERVYETGEGAYLRRFSPAWVYTRIIHKGLYALGRFKEYKREHELLTELLDQRLFHSSRRGAWYQRKALLEEHYMWSLTPSENRSEEMQRREWKRKALRTCEGGLEDPDCHLIYHYDLQKRITKLEKSLKVTKREQHDFGHVMLVKPEERIVEGIRIEKDIPIKPGSKNNISSISRRGRPTVWVDEREGGGECRVESMCLSWYRDNGWKGFHCESGIVRTLFGYLFYDVLFTYVPNVFQTPFQTCPLDLHTDSFYPTRASEINHRLAQIANGDAEKLIREVHDREAEKETCAIGIDWSFNLSDLVEIAQCFRGEALATVCKVMAQEYQQRGGGIPDLFLWSVERKEVMFVEVKSENDRLSDTQRLWIHVLTGAGVRVELCNAVAREVRVETPVI</sequence>
<gene>
    <name evidence="11" type="ORF">BDCG_01621</name>
</gene>
<evidence type="ECO:0000256" key="9">
    <source>
        <dbReference type="SAM" id="MobiDB-lite"/>
    </source>
</evidence>
<comment type="cofactor">
    <cofactor evidence="8">
        <name>Mg(2+)</name>
        <dbReference type="ChEBI" id="CHEBI:18420"/>
    </cofactor>
    <cofactor evidence="8">
        <name>Mn(2+)</name>
        <dbReference type="ChEBI" id="CHEBI:29035"/>
    </cofactor>
</comment>
<dbReference type="EMBL" id="EQ999974">
    <property type="protein sequence ID" value="EEQ86501.1"/>
    <property type="molecule type" value="Genomic_DNA"/>
</dbReference>
<comment type="function">
    <text evidence="8">Nuclease required for the repair of DNA interstrand cross-links (ICL). Acts as a 5'-3' exonuclease that anchors at a cut end of DNA and cleaves DNA successively at every third nucleotide, allowing to excise an ICL from one strand through flanking incisions.</text>
</comment>
<evidence type="ECO:0000256" key="4">
    <source>
        <dbReference type="ARBA" id="ARBA00022723"/>
    </source>
</evidence>
<keyword evidence="8" id="KW-0227">DNA damage</keyword>
<keyword evidence="3 8" id="KW-0540">Nuclease</keyword>
<dbReference type="Proteomes" id="UP000002039">
    <property type="component" value="Unassembled WGS sequence"/>
</dbReference>
<dbReference type="GeneID" id="69024191"/>
<evidence type="ECO:0000313" key="11">
    <source>
        <dbReference type="EMBL" id="EEQ86501.1"/>
    </source>
</evidence>
<dbReference type="Pfam" id="PF08774">
    <property type="entry name" value="VRR_NUC"/>
    <property type="match status" value="1"/>
</dbReference>
<dbReference type="InterPro" id="IPR033315">
    <property type="entry name" value="Fan1-like"/>
</dbReference>
<dbReference type="Pfam" id="PF21170">
    <property type="entry name" value="FAN1_TPR"/>
    <property type="match status" value="1"/>
</dbReference>
<dbReference type="Gene3D" id="3.40.1350.10">
    <property type="match status" value="1"/>
</dbReference>
<keyword evidence="12" id="KW-1185">Reference proteome</keyword>
<keyword evidence="5 8" id="KW-0378">Hydrolase</keyword>
<evidence type="ECO:0000256" key="5">
    <source>
        <dbReference type="ARBA" id="ARBA00022801"/>
    </source>
</evidence>
<name>A0ABP2EUH0_AJEDR</name>
<feature type="compositionally biased region" description="Low complexity" evidence="9">
    <location>
        <begin position="16"/>
        <end position="29"/>
    </location>
</feature>
<evidence type="ECO:0000259" key="10">
    <source>
        <dbReference type="SMART" id="SM00990"/>
    </source>
</evidence>
<dbReference type="InterPro" id="IPR011856">
    <property type="entry name" value="tRNA_endonuc-like_dom_sf"/>
</dbReference>
<keyword evidence="4 8" id="KW-0479">Metal-binding</keyword>